<dbReference type="Gene3D" id="1.10.510.10">
    <property type="entry name" value="Transferase(Phosphotransferase) domain 1"/>
    <property type="match status" value="1"/>
</dbReference>
<dbReference type="InterPro" id="IPR008271">
    <property type="entry name" value="Ser/Thr_kinase_AS"/>
</dbReference>
<dbReference type="PROSITE" id="PS00107">
    <property type="entry name" value="PROTEIN_KINASE_ATP"/>
    <property type="match status" value="1"/>
</dbReference>
<dbReference type="InterPro" id="IPR017441">
    <property type="entry name" value="Protein_kinase_ATP_BS"/>
</dbReference>
<name>Q84B79_ALIFS</name>
<accession>Q84B79</accession>
<keyword evidence="1" id="KW-0808">Transferase</keyword>
<evidence type="ECO:0000259" key="6">
    <source>
        <dbReference type="PROSITE" id="PS50011"/>
    </source>
</evidence>
<keyword evidence="4 5" id="KW-0067">ATP-binding</keyword>
<proteinExistence type="predicted"/>
<feature type="binding site" evidence="5">
    <location>
        <position position="42"/>
    </location>
    <ligand>
        <name>ATP</name>
        <dbReference type="ChEBI" id="CHEBI:30616"/>
    </ligand>
</feature>
<feature type="domain" description="Protein kinase" evidence="6">
    <location>
        <begin position="13"/>
        <end position="263"/>
    </location>
</feature>
<dbReference type="PANTHER" id="PTHR43289">
    <property type="entry name" value="MITOGEN-ACTIVATED PROTEIN KINASE KINASE KINASE 20-RELATED"/>
    <property type="match status" value="1"/>
</dbReference>
<organism evidence="7">
    <name type="scientific">Aliivibrio fischeri</name>
    <name type="common">Vibrio fischeri</name>
    <dbReference type="NCBI Taxonomy" id="668"/>
    <lineage>
        <taxon>Bacteria</taxon>
        <taxon>Pseudomonadati</taxon>
        <taxon>Pseudomonadota</taxon>
        <taxon>Gammaproteobacteria</taxon>
        <taxon>Vibrionales</taxon>
        <taxon>Vibrionaceae</taxon>
        <taxon>Aliivibrio</taxon>
    </lineage>
</organism>
<evidence type="ECO:0000256" key="4">
    <source>
        <dbReference type="ARBA" id="ARBA00022840"/>
    </source>
</evidence>
<dbReference type="PANTHER" id="PTHR43289:SF6">
    <property type="entry name" value="SERINE_THREONINE-PROTEIN KINASE NEKL-3"/>
    <property type="match status" value="1"/>
</dbReference>
<dbReference type="SUPFAM" id="SSF56112">
    <property type="entry name" value="Protein kinase-like (PK-like)"/>
    <property type="match status" value="1"/>
</dbReference>
<dbReference type="CDD" id="cd14014">
    <property type="entry name" value="STKc_PknB_like"/>
    <property type="match status" value="1"/>
</dbReference>
<evidence type="ECO:0000256" key="2">
    <source>
        <dbReference type="ARBA" id="ARBA00022741"/>
    </source>
</evidence>
<dbReference type="AlphaFoldDB" id="Q84B79"/>
<evidence type="ECO:0000256" key="3">
    <source>
        <dbReference type="ARBA" id="ARBA00022777"/>
    </source>
</evidence>
<dbReference type="InterPro" id="IPR000719">
    <property type="entry name" value="Prot_kinase_dom"/>
</dbReference>
<keyword evidence="3" id="KW-0418">Kinase</keyword>
<dbReference type="EMBL" id="AY181031">
    <property type="protein sequence ID" value="AAO38256.1"/>
    <property type="molecule type" value="Genomic_DNA"/>
</dbReference>
<dbReference type="PROSITE" id="PS50011">
    <property type="entry name" value="PROTEIN_KINASE_DOM"/>
    <property type="match status" value="1"/>
</dbReference>
<keyword evidence="2 5" id="KW-0547">Nucleotide-binding</keyword>
<sequence>MEKYVSHLKRQGFELLEDIGSGLSGKTKKAKQPSLERFVAIKFFDSLFVRNNAELRKKFKREAFILAEAQHPAIPYVITHGEVPLNDTSIPYIVMEHIDGINLDEYILKNGALEQDKVINIATQILDALLLVHSKGIIHRDIKPSNIMLSTNGHAYLIDFSIGFAPSGNPNFTRATRTGDHLGSAEYISPEQNVDMKNVDQRADIYSLGLTLCKLLTGVPTLSALDKPDLSISYALRKLIMKASEYKVEDRYQTVDEVIRELRGLSNTGLFTINTPSKALCNHLKCPDAHWSPNGFYKGANFKEQCTDIHCTSCGGKLIYQCRCGYPIADTQYCGGCGNELFKIPECLMCGSHLSKVDIDKDTSKGCSKCQSKQQKQVQVWGQSAPVDPPMNFDDDIPF</sequence>
<dbReference type="PROSITE" id="PS00108">
    <property type="entry name" value="PROTEIN_KINASE_ST"/>
    <property type="match status" value="1"/>
</dbReference>
<gene>
    <name evidence="7" type="primary">orfc669-4</name>
</gene>
<dbReference type="RefSeq" id="WP_188863951.1">
    <property type="nucleotide sequence ID" value="NZ_BMPC01000075.1"/>
</dbReference>
<dbReference type="SMART" id="SM00220">
    <property type="entry name" value="S_TKc"/>
    <property type="match status" value="1"/>
</dbReference>
<dbReference type="Pfam" id="PF00069">
    <property type="entry name" value="Pkinase"/>
    <property type="match status" value="1"/>
</dbReference>
<dbReference type="GO" id="GO:0005524">
    <property type="term" value="F:ATP binding"/>
    <property type="evidence" value="ECO:0007669"/>
    <property type="project" value="UniProtKB-UniRule"/>
</dbReference>
<evidence type="ECO:0000256" key="1">
    <source>
        <dbReference type="ARBA" id="ARBA00022679"/>
    </source>
</evidence>
<dbReference type="GO" id="GO:0004674">
    <property type="term" value="F:protein serine/threonine kinase activity"/>
    <property type="evidence" value="ECO:0007669"/>
    <property type="project" value="TreeGrafter"/>
</dbReference>
<evidence type="ECO:0000313" key="7">
    <source>
        <dbReference type="EMBL" id="AAO38256.1"/>
    </source>
</evidence>
<dbReference type="InterPro" id="IPR011009">
    <property type="entry name" value="Kinase-like_dom_sf"/>
</dbReference>
<evidence type="ECO:0000256" key="5">
    <source>
        <dbReference type="PROSITE-ProRule" id="PRU10141"/>
    </source>
</evidence>
<protein>
    <submittedName>
        <fullName evidence="7">Orfc669-4</fullName>
    </submittedName>
</protein>
<reference evidence="7" key="1">
    <citation type="journal article" date="2003" name="Genome Res.">
        <title>Comparative analysis of superintegrons: engineering extensive genetic diversity in the vibrionaceae.</title>
        <authorList>
            <person name="Rowe-Magnus D.A."/>
            <person name="Guerout A.-M."/>
            <person name="Biskri L."/>
            <person name="Bouige P."/>
            <person name="Mazel D."/>
        </authorList>
    </citation>
    <scope>NUCLEOTIDE SEQUENCE</scope>
    <source>
        <strain evidence="7">CIP 103206</strain>
    </source>
</reference>